<evidence type="ECO:0000313" key="1">
    <source>
        <dbReference type="EMBL" id="MBM2617072.1"/>
    </source>
</evidence>
<name>A0ABS2AB77_9ACTN</name>
<dbReference type="Proteomes" id="UP000632138">
    <property type="component" value="Unassembled WGS sequence"/>
</dbReference>
<keyword evidence="2" id="KW-1185">Reference proteome</keyword>
<sequence length="50" mass="5484">MDYSIGRDTDRSGKTTCLLLGGVFDRSAHRDLRRALRESWGRSGGAADLS</sequence>
<organism evidence="1 2">
    <name type="scientific">Paractinoplanes ovalisporus</name>
    <dbReference type="NCBI Taxonomy" id="2810368"/>
    <lineage>
        <taxon>Bacteria</taxon>
        <taxon>Bacillati</taxon>
        <taxon>Actinomycetota</taxon>
        <taxon>Actinomycetes</taxon>
        <taxon>Micromonosporales</taxon>
        <taxon>Micromonosporaceae</taxon>
        <taxon>Paractinoplanes</taxon>
    </lineage>
</organism>
<reference evidence="1 2" key="1">
    <citation type="submission" date="2021-01" db="EMBL/GenBank/DDBJ databases">
        <title>Actinoplanes sp. nov. LDG1-06 isolated from lichen.</title>
        <authorList>
            <person name="Saeng-In P."/>
            <person name="Phongsopitanun W."/>
            <person name="Kanchanasin P."/>
            <person name="Yuki M."/>
            <person name="Kudo T."/>
            <person name="Ohkuma M."/>
            <person name="Tanasupawat S."/>
        </authorList>
    </citation>
    <scope>NUCLEOTIDE SEQUENCE [LARGE SCALE GENOMIC DNA]</scope>
    <source>
        <strain evidence="1 2">LDG1-06</strain>
    </source>
</reference>
<protein>
    <submittedName>
        <fullName evidence="1">Uncharacterized protein</fullName>
    </submittedName>
</protein>
<dbReference type="RefSeq" id="WP_203377074.1">
    <property type="nucleotide sequence ID" value="NZ_JAENHP010000004.1"/>
</dbReference>
<gene>
    <name evidence="1" type="ORF">JIG36_16065</name>
</gene>
<accession>A0ABS2AB77</accession>
<comment type="caution">
    <text evidence="1">The sequence shown here is derived from an EMBL/GenBank/DDBJ whole genome shotgun (WGS) entry which is preliminary data.</text>
</comment>
<dbReference type="EMBL" id="JAENHP010000004">
    <property type="protein sequence ID" value="MBM2617072.1"/>
    <property type="molecule type" value="Genomic_DNA"/>
</dbReference>
<proteinExistence type="predicted"/>
<evidence type="ECO:0000313" key="2">
    <source>
        <dbReference type="Proteomes" id="UP000632138"/>
    </source>
</evidence>